<sequence length="367" mass="41538">MKSIYVKDLKKNTVLVGEVFLVSSHEKSKDKNGKEYYKLVLSDKTGKIDGRIWSDSLENVDTNALADGKLVAVNAKVEEYKGQNHLIISYLKEINESKLDEFIQSSIYDTNEMYAELMEVISKIKNKALRNVLRDIFSNDEISRKFKYWPAARSVHHDFRSGMLQHVLEMIEIAKSMMRFFPEINFDVLVAGIILHDIGKIEELEINLNTIDYSKVGSLYGHVVIGALIFESYANKHPELDNDLKLHVTHLILSHHGAFEYGAPVLPSTLEAICLHYIDNLSSKARLAASALKNKDEITGFTDHNKWLGVMLWDGGNTNVSKAEHDEKEMLDLVKDKSDANTTNSKQKKTTTEPNSAQDEQGLKLPL</sequence>
<dbReference type="CDD" id="cd00077">
    <property type="entry name" value="HDc"/>
    <property type="match status" value="1"/>
</dbReference>
<reference evidence="4 5" key="1">
    <citation type="submission" date="2018-10" db="EMBL/GenBank/DDBJ databases">
        <title>Thermophilic Lithotrophy and Phototrophy in an Intertidal, Iron-rich, Geothermal Spring.</title>
        <authorList>
            <person name="Ward L.M."/>
            <person name="Idei A."/>
            <person name="Nakagawa M."/>
            <person name="Ueno Y."/>
            <person name="Fischer W."/>
            <person name="Mcglynn S.E."/>
        </authorList>
    </citation>
    <scope>NUCLEOTIDE SEQUENCE [LARGE SCALE GENOMIC DNA]</scope>
    <source>
        <strain evidence="4">J137</strain>
    </source>
</reference>
<proteinExistence type="predicted"/>
<dbReference type="SMART" id="SM00471">
    <property type="entry name" value="HDc"/>
    <property type="match status" value="1"/>
</dbReference>
<comment type="caution">
    <text evidence="4">The sequence shown here is derived from an EMBL/GenBank/DDBJ whole genome shotgun (WGS) entry which is preliminary data.</text>
</comment>
<dbReference type="InterPro" id="IPR006674">
    <property type="entry name" value="HD_domain"/>
</dbReference>
<name>A0A3M0Z1R5_9BACT</name>
<dbReference type="Gene3D" id="1.10.3210.10">
    <property type="entry name" value="Hypothetical protein af1432"/>
    <property type="match status" value="1"/>
</dbReference>
<dbReference type="SUPFAM" id="SSF109604">
    <property type="entry name" value="HD-domain/PDEase-like"/>
    <property type="match status" value="1"/>
</dbReference>
<dbReference type="PANTHER" id="PTHR37294">
    <property type="entry name" value="3'-5' EXORIBONUCLEASE YHAM"/>
    <property type="match status" value="1"/>
</dbReference>
<organism evidence="4 5">
    <name type="scientific">Candidatus Dojkabacteria bacterium</name>
    <dbReference type="NCBI Taxonomy" id="2099670"/>
    <lineage>
        <taxon>Bacteria</taxon>
        <taxon>Candidatus Dojkabacteria</taxon>
    </lineage>
</organism>
<dbReference type="InterPro" id="IPR050798">
    <property type="entry name" value="YhaM_exoribonuc/phosphodiest"/>
</dbReference>
<evidence type="ECO:0000259" key="3">
    <source>
        <dbReference type="SMART" id="SM00471"/>
    </source>
</evidence>
<evidence type="ECO:0000256" key="2">
    <source>
        <dbReference type="SAM" id="MobiDB-lite"/>
    </source>
</evidence>
<dbReference type="EMBL" id="RFKV01000085">
    <property type="protein sequence ID" value="RMD76895.1"/>
    <property type="molecule type" value="Genomic_DNA"/>
</dbReference>
<accession>A0A3M0Z1R5</accession>
<dbReference type="NCBIfam" id="TIGR00277">
    <property type="entry name" value="HDIG"/>
    <property type="match status" value="1"/>
</dbReference>
<feature type="region of interest" description="Disordered" evidence="2">
    <location>
        <begin position="326"/>
        <end position="367"/>
    </location>
</feature>
<dbReference type="GO" id="GO:0031125">
    <property type="term" value="P:rRNA 3'-end processing"/>
    <property type="evidence" value="ECO:0007669"/>
    <property type="project" value="TreeGrafter"/>
</dbReference>
<dbReference type="Gene3D" id="2.40.50.140">
    <property type="entry name" value="Nucleic acid-binding proteins"/>
    <property type="match status" value="1"/>
</dbReference>
<protein>
    <submittedName>
        <fullName evidence="4">HD domain-containing protein</fullName>
    </submittedName>
</protein>
<dbReference type="Pfam" id="PF01966">
    <property type="entry name" value="HD"/>
    <property type="match status" value="1"/>
</dbReference>
<keyword evidence="1" id="KW-0378">Hydrolase</keyword>
<dbReference type="InterPro" id="IPR003607">
    <property type="entry name" value="HD/PDEase_dom"/>
</dbReference>
<gene>
    <name evidence="4" type="ORF">D6810_02680</name>
</gene>
<evidence type="ECO:0000313" key="5">
    <source>
        <dbReference type="Proteomes" id="UP000269410"/>
    </source>
</evidence>
<feature type="domain" description="HD/PDEase" evidence="3">
    <location>
        <begin position="159"/>
        <end position="293"/>
    </location>
</feature>
<dbReference type="Proteomes" id="UP000269410">
    <property type="component" value="Unassembled WGS sequence"/>
</dbReference>
<dbReference type="InterPro" id="IPR012340">
    <property type="entry name" value="NA-bd_OB-fold"/>
</dbReference>
<feature type="compositionally biased region" description="Basic and acidic residues" evidence="2">
    <location>
        <begin position="326"/>
        <end position="339"/>
    </location>
</feature>
<dbReference type="GO" id="GO:0016787">
    <property type="term" value="F:hydrolase activity"/>
    <property type="evidence" value="ECO:0007669"/>
    <property type="project" value="UniProtKB-KW"/>
</dbReference>
<evidence type="ECO:0000256" key="1">
    <source>
        <dbReference type="ARBA" id="ARBA00022801"/>
    </source>
</evidence>
<dbReference type="SUPFAM" id="SSF50249">
    <property type="entry name" value="Nucleic acid-binding proteins"/>
    <property type="match status" value="1"/>
</dbReference>
<dbReference type="InterPro" id="IPR006675">
    <property type="entry name" value="HDIG_dom"/>
</dbReference>
<evidence type="ECO:0000313" key="4">
    <source>
        <dbReference type="EMBL" id="RMD76895.1"/>
    </source>
</evidence>
<dbReference type="PANTHER" id="PTHR37294:SF1">
    <property type="entry name" value="3'-5' EXORIBONUCLEASE YHAM"/>
    <property type="match status" value="1"/>
</dbReference>
<dbReference type="AlphaFoldDB" id="A0A3M0Z1R5"/>